<name>A0A812UIU6_9DINO</name>
<proteinExistence type="predicted"/>
<organism evidence="2 3">
    <name type="scientific">Symbiodinium natans</name>
    <dbReference type="NCBI Taxonomy" id="878477"/>
    <lineage>
        <taxon>Eukaryota</taxon>
        <taxon>Sar</taxon>
        <taxon>Alveolata</taxon>
        <taxon>Dinophyceae</taxon>
        <taxon>Suessiales</taxon>
        <taxon>Symbiodiniaceae</taxon>
        <taxon>Symbiodinium</taxon>
    </lineage>
</organism>
<dbReference type="EMBL" id="CAJNDS010002740">
    <property type="protein sequence ID" value="CAE7580079.1"/>
    <property type="molecule type" value="Genomic_DNA"/>
</dbReference>
<protein>
    <recommendedName>
        <fullName evidence="4">Core-binding (CB) domain-containing protein</fullName>
    </recommendedName>
</protein>
<feature type="region of interest" description="Disordered" evidence="1">
    <location>
        <begin position="417"/>
        <end position="439"/>
    </location>
</feature>
<accession>A0A812UIU6</accession>
<comment type="caution">
    <text evidence="2">The sequence shown here is derived from an EMBL/GenBank/DDBJ whole genome shotgun (WGS) entry which is preliminary data.</text>
</comment>
<reference evidence="2" key="1">
    <citation type="submission" date="2021-02" db="EMBL/GenBank/DDBJ databases">
        <authorList>
            <person name="Dougan E. K."/>
            <person name="Rhodes N."/>
            <person name="Thang M."/>
            <person name="Chan C."/>
        </authorList>
    </citation>
    <scope>NUCLEOTIDE SEQUENCE</scope>
</reference>
<evidence type="ECO:0000256" key="1">
    <source>
        <dbReference type="SAM" id="MobiDB-lite"/>
    </source>
</evidence>
<keyword evidence="3" id="KW-1185">Reference proteome</keyword>
<dbReference type="OrthoDB" id="414239at2759"/>
<evidence type="ECO:0008006" key="4">
    <source>
        <dbReference type="Google" id="ProtNLM"/>
    </source>
</evidence>
<dbReference type="AlphaFoldDB" id="A0A812UIU6"/>
<gene>
    <name evidence="2" type="ORF">SNAT2548_LOCUS33096</name>
</gene>
<evidence type="ECO:0000313" key="3">
    <source>
        <dbReference type="Proteomes" id="UP000604046"/>
    </source>
</evidence>
<feature type="region of interest" description="Disordered" evidence="1">
    <location>
        <begin position="17"/>
        <end position="36"/>
    </location>
</feature>
<sequence length="520" mass="57594">MPVIRPSSDQVQVLGGSRHHVHQAQRIRASGPESQDDRARALKRFRILLLLDPPATRTGRQMLTVVGTHVDVEQALKVLSDTLEPKATGTLTKRVSSLWSYAEFLSTHGVKSPFSAGEPTLYKYLCWLRDQKRGATSGTSTLEALRFSDSMFTFLCITLSELDSPRVKGVAHSLFMTKRRRSPAPLIPVAVVRFLIGLVLDTLRKDRERTIAGQILACIFLVGRWSDLRRAVNYRTSVAGGICILEADAKGHKAAYSKELQLELLPFLGIGGWPASQPWATVFLELRLKYGIQGALPSWNDSKQQWADYDMSTSEATGWLREMAEEVCDTSVAVTLRAHSAKVTLLSWAGTCPLFTREEKTLLGHHTEPTTRSATTYDRNALIRLHAKVHRMLEDIGEERQVPDASAAEQVRTLVQPRDDALPDVEGSEVVQDSSDDEQGPLGLIQGEHRAPVPDANLHEWVQHKLSSMVHAKSSDTPRKLACGRMLSCNFHDVEAGQLDVHQTSFCAQCLATRQLAAGV</sequence>
<dbReference type="Proteomes" id="UP000604046">
    <property type="component" value="Unassembled WGS sequence"/>
</dbReference>
<evidence type="ECO:0000313" key="2">
    <source>
        <dbReference type="EMBL" id="CAE7580079.1"/>
    </source>
</evidence>